<keyword evidence="1" id="KW-0472">Membrane</keyword>
<keyword evidence="3" id="KW-1185">Reference proteome</keyword>
<reference evidence="2 3" key="1">
    <citation type="submission" date="2019-01" db="EMBL/GenBank/DDBJ databases">
        <title>Genome sequencing of strain FW100M-8.</title>
        <authorList>
            <person name="Heo J."/>
            <person name="Kim S.-J."/>
            <person name="Kim J.-S."/>
            <person name="Hong S.-B."/>
            <person name="Kwon S.-W."/>
        </authorList>
    </citation>
    <scope>NUCLEOTIDE SEQUENCE [LARGE SCALE GENOMIC DNA]</scope>
    <source>
        <strain evidence="2 3">FW100M-8</strain>
    </source>
</reference>
<dbReference type="SUPFAM" id="SSF49373">
    <property type="entry name" value="Invasin/intimin cell-adhesion fragments"/>
    <property type="match status" value="1"/>
</dbReference>
<keyword evidence="1" id="KW-0812">Transmembrane</keyword>
<gene>
    <name evidence="2" type="ORF">ET445_16340</name>
</gene>
<feature type="transmembrane region" description="Helical" evidence="1">
    <location>
        <begin position="371"/>
        <end position="391"/>
    </location>
</feature>
<dbReference type="Proteomes" id="UP000291259">
    <property type="component" value="Chromosome"/>
</dbReference>
<proteinExistence type="predicted"/>
<dbReference type="KEGG" id="agf:ET445_16340"/>
<dbReference type="EMBL" id="CP035491">
    <property type="protein sequence ID" value="QAY74668.1"/>
    <property type="molecule type" value="Genomic_DNA"/>
</dbReference>
<name>A0A4P6FVN4_9MICO</name>
<dbReference type="RefSeq" id="WP_129192212.1">
    <property type="nucleotide sequence ID" value="NZ_CP035491.1"/>
</dbReference>
<keyword evidence="1" id="KW-1133">Transmembrane helix</keyword>
<dbReference type="GO" id="GO:0005975">
    <property type="term" value="P:carbohydrate metabolic process"/>
    <property type="evidence" value="ECO:0007669"/>
    <property type="project" value="UniProtKB-ARBA"/>
</dbReference>
<dbReference type="AlphaFoldDB" id="A0A4P6FVN4"/>
<evidence type="ECO:0000313" key="2">
    <source>
        <dbReference type="EMBL" id="QAY74668.1"/>
    </source>
</evidence>
<accession>A0A4P6FVN4</accession>
<organism evidence="2 3">
    <name type="scientific">Agromyces protaetiae</name>
    <dbReference type="NCBI Taxonomy" id="2509455"/>
    <lineage>
        <taxon>Bacteria</taxon>
        <taxon>Bacillati</taxon>
        <taxon>Actinomycetota</taxon>
        <taxon>Actinomycetes</taxon>
        <taxon>Micrococcales</taxon>
        <taxon>Microbacteriaceae</taxon>
        <taxon>Agromyces</taxon>
    </lineage>
</organism>
<sequence>MHPTRSRRRRAGLTWLIAFIVIGGLWAVGAAGLSGAVPASAEEPPEQLTIEVWSGGDQQITPGLQFAEPLMTRMQGADDWAGASVEFLVDGGNAVFVTETGQLSGVSVPIDVNGFATSPPLLAGDVTGAFEVSAQVASGGSTSNLVVFQLEIVPLAPTTAAAVSGEGQTTFVGEAFPLPLETLVADQLGDPVTGASVTFTIPPGPVTFVGGVLAAAATTGSDGTAVSPQLLAGDTAGSVLVTASVEGGSDPSTTFSLRVVSVLLSADEVGGGEPLHASSPGFAPQEQVVVRLDGAELTSTSADADGRVEVDLVVPAGTIPGPHLLELVGASSGTRSTTLLVRTTAPAATASGDEGARAGLPATGRDASISVPFALGALLVVGLGAAALTAARPQRAQAVRTRTRR</sequence>
<dbReference type="Gene3D" id="2.60.40.10">
    <property type="entry name" value="Immunoglobulins"/>
    <property type="match status" value="1"/>
</dbReference>
<dbReference type="InterPro" id="IPR008964">
    <property type="entry name" value="Invasin/intimin_cell_adhesion"/>
</dbReference>
<evidence type="ECO:0000256" key="1">
    <source>
        <dbReference type="SAM" id="Phobius"/>
    </source>
</evidence>
<protein>
    <submittedName>
        <fullName evidence="2">Uncharacterized protein</fullName>
    </submittedName>
</protein>
<dbReference type="InterPro" id="IPR013783">
    <property type="entry name" value="Ig-like_fold"/>
</dbReference>
<dbReference type="OrthoDB" id="3760580at2"/>
<evidence type="ECO:0000313" key="3">
    <source>
        <dbReference type="Proteomes" id="UP000291259"/>
    </source>
</evidence>